<dbReference type="Proteomes" id="UP001233164">
    <property type="component" value="Unassembled WGS sequence"/>
</dbReference>
<protein>
    <submittedName>
        <fullName evidence="8">TM2 domain-containing protein</fullName>
    </submittedName>
</protein>
<keyword evidence="9" id="KW-1185">Reference proteome</keyword>
<comment type="subcellular location">
    <subcellularLocation>
        <location evidence="1">Membrane</location>
        <topology evidence="1">Multi-pass membrane protein</topology>
    </subcellularLocation>
</comment>
<evidence type="ECO:0000256" key="6">
    <source>
        <dbReference type="SAM" id="Phobius"/>
    </source>
</evidence>
<dbReference type="InterPro" id="IPR007829">
    <property type="entry name" value="TM2"/>
</dbReference>
<evidence type="ECO:0000256" key="1">
    <source>
        <dbReference type="ARBA" id="ARBA00004141"/>
    </source>
</evidence>
<feature type="transmembrane region" description="Helical" evidence="6">
    <location>
        <begin position="264"/>
        <end position="287"/>
    </location>
</feature>
<name>A0ABT7RKQ4_9NOCA</name>
<accession>A0ABT7RKQ4</accession>
<keyword evidence="4 6" id="KW-0472">Membrane</keyword>
<feature type="compositionally biased region" description="Basic and acidic residues" evidence="5">
    <location>
        <begin position="33"/>
        <end position="51"/>
    </location>
</feature>
<keyword evidence="2 6" id="KW-0812">Transmembrane</keyword>
<proteinExistence type="predicted"/>
<comment type="caution">
    <text evidence="8">The sequence shown here is derived from an EMBL/GenBank/DDBJ whole genome shotgun (WGS) entry which is preliminary data.</text>
</comment>
<evidence type="ECO:0000313" key="9">
    <source>
        <dbReference type="Proteomes" id="UP001233164"/>
    </source>
</evidence>
<feature type="domain" description="TM2" evidence="7">
    <location>
        <begin position="226"/>
        <end position="278"/>
    </location>
</feature>
<keyword evidence="3 6" id="KW-1133">Transmembrane helix</keyword>
<sequence length="310" mass="31507">MTTSDPGSPEPTSHAGSPEPTSDPGSPEPTGPDLRKKDETSAGPDLRKQSDAADAPAAGAGAAPRTGEPSSTEELPTFGGTADYDPTAQASLSVPPPTTESTASTWGTAGPGWNTYAGMGNGPGWGTTPSYPPPSSDAQQYGTAHESEAQTGGQYGGTGPVYGTPDPQFQSAPEFQSAPQYPPPSSQGYGPSGYGPSGYGAPGYGAYGDPSAPYGRDPATGEPYSDKSKTTAGLLQLLLPFVGICGVGRLYLGSTAVGLIQLLGLWIGGLLAIVLIGFVIMPVIWVWSVIDGIMMLTGSVRDSDGRPLRP</sequence>
<evidence type="ECO:0000256" key="3">
    <source>
        <dbReference type="ARBA" id="ARBA00022989"/>
    </source>
</evidence>
<evidence type="ECO:0000256" key="4">
    <source>
        <dbReference type="ARBA" id="ARBA00023136"/>
    </source>
</evidence>
<organism evidence="8 9">
    <name type="scientific">Rhodococcus indonesiensis</name>
    <dbReference type="NCBI Taxonomy" id="3055869"/>
    <lineage>
        <taxon>Bacteria</taxon>
        <taxon>Bacillati</taxon>
        <taxon>Actinomycetota</taxon>
        <taxon>Actinomycetes</taxon>
        <taxon>Mycobacteriales</taxon>
        <taxon>Nocardiaceae</taxon>
        <taxon>Rhodococcus</taxon>
    </lineage>
</organism>
<evidence type="ECO:0000256" key="2">
    <source>
        <dbReference type="ARBA" id="ARBA00022692"/>
    </source>
</evidence>
<dbReference type="RefSeq" id="WP_289378292.1">
    <property type="nucleotide sequence ID" value="NZ_JAUBOF010000019.1"/>
</dbReference>
<feature type="compositionally biased region" description="Low complexity" evidence="5">
    <location>
        <begin position="52"/>
        <end position="64"/>
    </location>
</feature>
<evidence type="ECO:0000313" key="8">
    <source>
        <dbReference type="EMBL" id="MDM7488229.1"/>
    </source>
</evidence>
<evidence type="ECO:0000256" key="5">
    <source>
        <dbReference type="SAM" id="MobiDB-lite"/>
    </source>
</evidence>
<feature type="transmembrane region" description="Helical" evidence="6">
    <location>
        <begin position="233"/>
        <end position="252"/>
    </location>
</feature>
<evidence type="ECO:0000259" key="7">
    <source>
        <dbReference type="Pfam" id="PF05154"/>
    </source>
</evidence>
<feature type="region of interest" description="Disordered" evidence="5">
    <location>
        <begin position="1"/>
        <end position="194"/>
    </location>
</feature>
<reference evidence="8 9" key="1">
    <citation type="submission" date="2023-06" db="EMBL/GenBank/DDBJ databases">
        <title>Rhodococcus indonesiensis sp. nov a new member of the Rhodococcus ruber lineage isolated from a sediment of neutral hot spring.</title>
        <authorList>
            <person name="Kusuma A.B."/>
            <person name="Fenylestari G."/>
            <person name="Ammar F."/>
            <person name="Nouioui I."/>
            <person name="Goodfellow M."/>
        </authorList>
    </citation>
    <scope>NUCLEOTIDE SEQUENCE [LARGE SCALE GENOMIC DNA]</scope>
    <source>
        <strain evidence="8 9">CSLK01-03</strain>
    </source>
</reference>
<gene>
    <name evidence="8" type="ORF">QT969_08030</name>
</gene>
<dbReference type="Pfam" id="PF05154">
    <property type="entry name" value="TM2"/>
    <property type="match status" value="1"/>
</dbReference>
<dbReference type="EMBL" id="JAUBOF010000019">
    <property type="protein sequence ID" value="MDM7488229.1"/>
    <property type="molecule type" value="Genomic_DNA"/>
</dbReference>
<feature type="compositionally biased region" description="Polar residues" evidence="5">
    <location>
        <begin position="1"/>
        <end position="24"/>
    </location>
</feature>